<keyword evidence="2" id="KW-1185">Reference proteome</keyword>
<evidence type="ECO:0000313" key="2">
    <source>
        <dbReference type="Proteomes" id="UP000805649"/>
    </source>
</evidence>
<reference evidence="1 2" key="1">
    <citation type="journal article" date="2020" name="Phytopathology">
        <title>Genome Sequence Resources of Colletotrichum truncatum, C. plurivorum, C. musicola, and C. sojae: Four Species Pathogenic to Soybean (Glycine max).</title>
        <authorList>
            <person name="Rogerio F."/>
            <person name="Boufleur T.R."/>
            <person name="Ciampi-Guillardi M."/>
            <person name="Sukno S.A."/>
            <person name="Thon M.R."/>
            <person name="Massola Junior N.S."/>
            <person name="Baroncelli R."/>
        </authorList>
    </citation>
    <scope>NUCLEOTIDE SEQUENCE [LARGE SCALE GENOMIC DNA]</scope>
    <source>
        <strain evidence="1 2">CMES1059</strain>
    </source>
</reference>
<accession>A0ACC3Z1V1</accession>
<dbReference type="Proteomes" id="UP000805649">
    <property type="component" value="Unassembled WGS sequence"/>
</dbReference>
<protein>
    <submittedName>
        <fullName evidence="1">Uncharacterized protein</fullName>
    </submittedName>
</protein>
<sequence>MTFDFEDYLKKLYSGSSFEITVLSGGLVNNTVRASKTSGDAEHESLILKYAPPYVASEGPEMPFSQKRQVIEALMLSLLNDASISVGNLASRSSATVTVPKLIHHDPELHILILEDLGPLITLWETFLSQPSPLTVSLNLQPLGRRVGRFFAHLHRPSLPSSVRSAWGDRAVGLENSFTDDLVFEAAVQPVLERLKQQDIPNAEQLYERIVEDYRRPKYTYTPRMAMGDFHTGSILTNALADPSAADEHLAAVIDWEFASINGRGVNGDMAQFLAWVHCFLLSLSPGDERGRLVAEGFVRGLCAAYAEESGLDLAAAEEETRQLLRSALILHGRQMINEAFDWDWKVGGPKVAEMVRVGAWHVQVAGEGVEDMMGRHEVAEALGMGMDLPRSMVFDLFTGGAGKKD</sequence>
<gene>
    <name evidence="1" type="ORF">CTRU02_207766</name>
</gene>
<name>A0ACC3Z1V1_COLTU</name>
<evidence type="ECO:0000313" key="1">
    <source>
        <dbReference type="EMBL" id="KAL0938035.1"/>
    </source>
</evidence>
<organism evidence="1 2">
    <name type="scientific">Colletotrichum truncatum</name>
    <name type="common">Anthracnose fungus</name>
    <name type="synonym">Colletotrichum capsici</name>
    <dbReference type="NCBI Taxonomy" id="5467"/>
    <lineage>
        <taxon>Eukaryota</taxon>
        <taxon>Fungi</taxon>
        <taxon>Dikarya</taxon>
        <taxon>Ascomycota</taxon>
        <taxon>Pezizomycotina</taxon>
        <taxon>Sordariomycetes</taxon>
        <taxon>Hypocreomycetidae</taxon>
        <taxon>Glomerellales</taxon>
        <taxon>Glomerellaceae</taxon>
        <taxon>Colletotrichum</taxon>
        <taxon>Colletotrichum truncatum species complex</taxon>
    </lineage>
</organism>
<proteinExistence type="predicted"/>
<comment type="caution">
    <text evidence="1">The sequence shown here is derived from an EMBL/GenBank/DDBJ whole genome shotgun (WGS) entry which is preliminary data.</text>
</comment>
<dbReference type="EMBL" id="VUJX02000004">
    <property type="protein sequence ID" value="KAL0938035.1"/>
    <property type="molecule type" value="Genomic_DNA"/>
</dbReference>